<feature type="non-terminal residue" evidence="2">
    <location>
        <position position="1"/>
    </location>
</feature>
<dbReference type="EMBL" id="JASPKZ010010687">
    <property type="protein sequence ID" value="KAJ9573637.1"/>
    <property type="molecule type" value="Genomic_DNA"/>
</dbReference>
<dbReference type="InterPro" id="IPR011992">
    <property type="entry name" value="EF-hand-dom_pair"/>
</dbReference>
<evidence type="ECO:0000313" key="3">
    <source>
        <dbReference type="Proteomes" id="UP001233999"/>
    </source>
</evidence>
<dbReference type="InterPro" id="IPR038199">
    <property type="entry name" value="DGK_typeI_N_sf"/>
</dbReference>
<keyword evidence="3" id="KW-1185">Reference proteome</keyword>
<dbReference type="Gene3D" id="1.10.238.110">
    <property type="entry name" value="Diacylglycerol kinase alpha"/>
    <property type="match status" value="1"/>
</dbReference>
<protein>
    <recommendedName>
        <fullName evidence="1">Diacylglycerol kinase type I N-terminal domain-containing protein</fullName>
    </recommendedName>
</protein>
<feature type="non-terminal residue" evidence="2">
    <location>
        <position position="61"/>
    </location>
</feature>
<accession>A0AAD7Z4F2</accession>
<gene>
    <name evidence="2" type="ORF">L9F63_008978</name>
</gene>
<dbReference type="Pfam" id="PF14513">
    <property type="entry name" value="DAG_kinase_N"/>
    <property type="match status" value="1"/>
</dbReference>
<evidence type="ECO:0000313" key="2">
    <source>
        <dbReference type="EMBL" id="KAJ9573637.1"/>
    </source>
</evidence>
<reference evidence="2" key="1">
    <citation type="journal article" date="2023" name="IScience">
        <title>Live-bearing cockroach genome reveals convergent evolutionary mechanisms linked to viviparity in insects and beyond.</title>
        <authorList>
            <person name="Fouks B."/>
            <person name="Harrison M.C."/>
            <person name="Mikhailova A.A."/>
            <person name="Marchal E."/>
            <person name="English S."/>
            <person name="Carruthers M."/>
            <person name="Jennings E.C."/>
            <person name="Chiamaka E.L."/>
            <person name="Frigard R.A."/>
            <person name="Pippel M."/>
            <person name="Attardo G.M."/>
            <person name="Benoit J.B."/>
            <person name="Bornberg-Bauer E."/>
            <person name="Tobe S.S."/>
        </authorList>
    </citation>
    <scope>NUCLEOTIDE SEQUENCE</scope>
    <source>
        <strain evidence="2">Stay&amp;Tobe</strain>
    </source>
</reference>
<feature type="domain" description="Diacylglycerol kinase type I N-terminal" evidence="1">
    <location>
        <begin position="19"/>
        <end position="60"/>
    </location>
</feature>
<sequence length="61" mass="6822">FEVIATLCDVTPLIMTLHWDKLSPGEFQQLQDFAAYSTKKLKDVLEEFSGTGPLSKYTPDG</sequence>
<evidence type="ECO:0000259" key="1">
    <source>
        <dbReference type="Pfam" id="PF14513"/>
    </source>
</evidence>
<name>A0AAD7Z4F2_DIPPU</name>
<dbReference type="AlphaFoldDB" id="A0AAD7Z4F2"/>
<reference evidence="2" key="2">
    <citation type="submission" date="2023-05" db="EMBL/GenBank/DDBJ databases">
        <authorList>
            <person name="Fouks B."/>
        </authorList>
    </citation>
    <scope>NUCLEOTIDE SEQUENCE</scope>
    <source>
        <strain evidence="2">Stay&amp;Tobe</strain>
        <tissue evidence="2">Testes</tissue>
    </source>
</reference>
<proteinExistence type="predicted"/>
<organism evidence="2 3">
    <name type="scientific">Diploptera punctata</name>
    <name type="common">Pacific beetle cockroach</name>
    <dbReference type="NCBI Taxonomy" id="6984"/>
    <lineage>
        <taxon>Eukaryota</taxon>
        <taxon>Metazoa</taxon>
        <taxon>Ecdysozoa</taxon>
        <taxon>Arthropoda</taxon>
        <taxon>Hexapoda</taxon>
        <taxon>Insecta</taxon>
        <taxon>Pterygota</taxon>
        <taxon>Neoptera</taxon>
        <taxon>Polyneoptera</taxon>
        <taxon>Dictyoptera</taxon>
        <taxon>Blattodea</taxon>
        <taxon>Blaberoidea</taxon>
        <taxon>Blaberidae</taxon>
        <taxon>Diplopterinae</taxon>
        <taxon>Diploptera</taxon>
    </lineage>
</organism>
<dbReference type="Proteomes" id="UP001233999">
    <property type="component" value="Unassembled WGS sequence"/>
</dbReference>
<dbReference type="SUPFAM" id="SSF47473">
    <property type="entry name" value="EF-hand"/>
    <property type="match status" value="1"/>
</dbReference>
<comment type="caution">
    <text evidence="2">The sequence shown here is derived from an EMBL/GenBank/DDBJ whole genome shotgun (WGS) entry which is preliminary data.</text>
</comment>
<dbReference type="InterPro" id="IPR029477">
    <property type="entry name" value="DAG_kinase_typeI_N"/>
</dbReference>